<dbReference type="EMBL" id="CBFW010000208">
    <property type="protein sequence ID" value="CDC74304.1"/>
    <property type="molecule type" value="Genomic_DNA"/>
</dbReference>
<dbReference type="InterPro" id="IPR011009">
    <property type="entry name" value="Kinase-like_dom_sf"/>
</dbReference>
<gene>
    <name evidence="2" type="ORF">BN580_01463</name>
</gene>
<proteinExistence type="predicted"/>
<dbReference type="InterPro" id="IPR051678">
    <property type="entry name" value="AGP_Transferase"/>
</dbReference>
<keyword evidence="2" id="KW-0808">Transferase</keyword>
<name>R6TWT9_9BACT</name>
<evidence type="ECO:0000313" key="3">
    <source>
        <dbReference type="Proteomes" id="UP000017938"/>
    </source>
</evidence>
<dbReference type="SUPFAM" id="SSF56112">
    <property type="entry name" value="Protein kinase-like (PK-like)"/>
    <property type="match status" value="1"/>
</dbReference>
<dbReference type="Gene3D" id="3.90.1200.10">
    <property type="match status" value="1"/>
</dbReference>
<dbReference type="GO" id="GO:0016740">
    <property type="term" value="F:transferase activity"/>
    <property type="evidence" value="ECO:0007669"/>
    <property type="project" value="UniProtKB-KW"/>
</dbReference>
<feature type="domain" description="Aminoglycoside phosphotransferase" evidence="1">
    <location>
        <begin position="15"/>
        <end position="209"/>
    </location>
</feature>
<accession>R6TWT9</accession>
<dbReference type="PANTHER" id="PTHR21310">
    <property type="entry name" value="AMINOGLYCOSIDE PHOSPHOTRANSFERASE-RELATED-RELATED"/>
    <property type="match status" value="1"/>
</dbReference>
<dbReference type="InterPro" id="IPR002575">
    <property type="entry name" value="Aminoglycoside_PTrfase"/>
</dbReference>
<reference evidence="2" key="1">
    <citation type="submission" date="2012-11" db="EMBL/GenBank/DDBJ databases">
        <title>Dependencies among metagenomic species, viruses, plasmids and units of genetic variation.</title>
        <authorList>
            <person name="Nielsen H.B."/>
            <person name="Almeida M."/>
            <person name="Juncker A.S."/>
            <person name="Rasmussen S."/>
            <person name="Li J."/>
            <person name="Sunagawa S."/>
            <person name="Plichta D."/>
            <person name="Gautier L."/>
            <person name="Le Chatelier E."/>
            <person name="Peletier E."/>
            <person name="Bonde I."/>
            <person name="Nielsen T."/>
            <person name="Manichanh C."/>
            <person name="Arumugam M."/>
            <person name="Batto J."/>
            <person name="Santos M.B.Q.D."/>
            <person name="Blom N."/>
            <person name="Borruel N."/>
            <person name="Burgdorf K.S."/>
            <person name="Boumezbeur F."/>
            <person name="Casellas F."/>
            <person name="Dore J."/>
            <person name="Guarner F."/>
            <person name="Hansen T."/>
            <person name="Hildebrand F."/>
            <person name="Kaas R.S."/>
            <person name="Kennedy S."/>
            <person name="Kristiansen K."/>
            <person name="Kultima J.R."/>
            <person name="Leonard P."/>
            <person name="Levenez F."/>
            <person name="Lund O."/>
            <person name="Moumen B."/>
            <person name="Le Paslier D."/>
            <person name="Pons N."/>
            <person name="Pedersen O."/>
            <person name="Prifti E."/>
            <person name="Qin J."/>
            <person name="Raes J."/>
            <person name="Tap J."/>
            <person name="Tims S."/>
            <person name="Ussery D.W."/>
            <person name="Yamada T."/>
            <person name="MetaHit consortium"/>
            <person name="Renault P."/>
            <person name="Sicheritz-Ponten T."/>
            <person name="Bork P."/>
            <person name="Wang J."/>
            <person name="Brunak S."/>
            <person name="Ehrlich S.D."/>
        </authorList>
    </citation>
    <scope>NUCLEOTIDE SEQUENCE [LARGE SCALE GENOMIC DNA]</scope>
</reference>
<dbReference type="STRING" id="1263015.BN580_01463"/>
<comment type="caution">
    <text evidence="2">The sequence shown here is derived from an EMBL/GenBank/DDBJ whole genome shotgun (WGS) entry which is preliminary data.</text>
</comment>
<evidence type="ECO:0000259" key="1">
    <source>
        <dbReference type="Pfam" id="PF01636"/>
    </source>
</evidence>
<dbReference type="Pfam" id="PF01636">
    <property type="entry name" value="APH"/>
    <property type="match status" value="1"/>
</dbReference>
<evidence type="ECO:0000313" key="2">
    <source>
        <dbReference type="EMBL" id="CDC74304.1"/>
    </source>
</evidence>
<dbReference type="AlphaFoldDB" id="R6TWT9"/>
<sequence>MISMNLDRIIAVRNNKTVFRDGDRVIKVFDNDFTKADVLNEALNQALVEETGLHIPAILEVSRIDGRWAIVSEYIKGKNLAQLIADDSGKWLDVMAALHCEVASKSVPALPKLNDKLHRKICASLLPATARYDIHNRLDAMPKHASLCHGDFNPSNITVTPDGTPYILDWSHASCGDPASDAAMTCLMFMCDGQNETAGRYLRLYCEKSGTDAEHIKSWFPIMAAAASVSGMPEKRDFYNRIATESEPDVEK</sequence>
<organism evidence="2 3">
    <name type="scientific">Candidatus Colimorpha enterica</name>
    <dbReference type="NCBI Taxonomy" id="3083063"/>
    <lineage>
        <taxon>Bacteria</taxon>
        <taxon>Pseudomonadati</taxon>
        <taxon>Bacteroidota</taxon>
        <taxon>Bacteroidia</taxon>
        <taxon>Bacteroidales</taxon>
        <taxon>Candidatus Colimorpha</taxon>
    </lineage>
</organism>
<dbReference type="Proteomes" id="UP000017938">
    <property type="component" value="Unassembled WGS sequence"/>
</dbReference>
<protein>
    <submittedName>
        <fullName evidence="2">Phosphotransferase enzyme family</fullName>
    </submittedName>
</protein>